<proteinExistence type="predicted"/>
<dbReference type="Proteomes" id="UP000095286">
    <property type="component" value="Unplaced"/>
</dbReference>
<evidence type="ECO:0000313" key="1">
    <source>
        <dbReference type="Proteomes" id="UP000095286"/>
    </source>
</evidence>
<organism evidence="1 2">
    <name type="scientific">Rhabditophanes sp. KR3021</name>
    <dbReference type="NCBI Taxonomy" id="114890"/>
    <lineage>
        <taxon>Eukaryota</taxon>
        <taxon>Metazoa</taxon>
        <taxon>Ecdysozoa</taxon>
        <taxon>Nematoda</taxon>
        <taxon>Chromadorea</taxon>
        <taxon>Rhabditida</taxon>
        <taxon>Tylenchina</taxon>
        <taxon>Panagrolaimomorpha</taxon>
        <taxon>Strongyloidoidea</taxon>
        <taxon>Alloionematidae</taxon>
        <taxon>Rhabditophanes</taxon>
    </lineage>
</organism>
<dbReference type="WBParaSite" id="RSKR_0000365000.1">
    <property type="protein sequence ID" value="RSKR_0000365000.1"/>
    <property type="gene ID" value="RSKR_0000365000"/>
</dbReference>
<accession>A0AC35TST9</accession>
<name>A0AC35TST9_9BILA</name>
<sequence length="466" mass="54921">MNHTASILVSATDTITNNDKVIKVKRNRDNKEHTKEYITDYYGSFDYDHTTEKAIPEVDNEKPFYKHIPGTSGLNCSIFFDEKQKSVTRRFGFHRVHYKEQLSERSNDSCTNVRKRHYFPSKLKISDYERDFPLAYSTMVYTDYYAIELQLALSYSPYNEYCYVIDKKAPSYFVEQMNLLGSCFDNVHIANVDFEIDSNGKNYAKSHLECLDILDSKDWKYAFLLQNHDFPLKTNKQLVDILTLFNGSSDFQMVPNYLTRIDHHKNWTYEALNLMQNKSLNTDEDGNLKELNFVKGFSELTISRLDVNYINDYLNLTTMVEQLNYKRHGIDEMVWGTLLSDENLAFPGGMPKFCVERGERVEYLTRKSIWRNRRLCKSGMIRHEICIHGVENLSTIKSYPHLFLNKLMITKDAGAMNCWSEMLWKKRYGFEDQSLDMEFYLKTPHVRWRQCQNNNDCDPDTFKCSI</sequence>
<reference evidence="2" key="1">
    <citation type="submission" date="2016-11" db="UniProtKB">
        <authorList>
            <consortium name="WormBaseParasite"/>
        </authorList>
    </citation>
    <scope>IDENTIFICATION</scope>
    <source>
        <strain evidence="2">KR3021</strain>
    </source>
</reference>
<evidence type="ECO:0000313" key="2">
    <source>
        <dbReference type="WBParaSite" id="RSKR_0000365000.1"/>
    </source>
</evidence>
<protein>
    <submittedName>
        <fullName evidence="2">SRCR domain-containing protein</fullName>
    </submittedName>
</protein>